<evidence type="ECO:0000313" key="7">
    <source>
        <dbReference type="Proteomes" id="UP000019277"/>
    </source>
</evidence>
<comment type="caution">
    <text evidence="6">The sequence shown here is derived from an EMBL/GenBank/DDBJ whole genome shotgun (WGS) entry which is preliminary data.</text>
</comment>
<dbReference type="AlphaFoldDB" id="W7IWZ2"/>
<dbReference type="GO" id="GO:0004499">
    <property type="term" value="F:N,N-dimethylaniline monooxygenase activity"/>
    <property type="evidence" value="ECO:0007669"/>
    <property type="project" value="InterPro"/>
</dbReference>
<dbReference type="Gene3D" id="3.50.50.60">
    <property type="entry name" value="FAD/NAD(P)-binding domain"/>
    <property type="match status" value="3"/>
</dbReference>
<dbReference type="eggNOG" id="COG2072">
    <property type="taxonomic scope" value="Bacteria"/>
</dbReference>
<dbReference type="GO" id="GO:0018667">
    <property type="term" value="F:cyclohexanone monooxygenase activity"/>
    <property type="evidence" value="ECO:0007669"/>
    <property type="project" value="UniProtKB-EC"/>
</dbReference>
<evidence type="ECO:0000256" key="4">
    <source>
        <dbReference type="ARBA" id="ARBA00023002"/>
    </source>
</evidence>
<evidence type="ECO:0000256" key="1">
    <source>
        <dbReference type="ARBA" id="ARBA00010139"/>
    </source>
</evidence>
<keyword evidence="3" id="KW-0274">FAD</keyword>
<keyword evidence="4 6" id="KW-0560">Oxidoreductase</keyword>
<dbReference type="InterPro" id="IPR051209">
    <property type="entry name" value="FAD-bind_Monooxygenase_sf"/>
</dbReference>
<dbReference type="PATRIC" id="fig|909613.9.peg.3384"/>
<dbReference type="PANTHER" id="PTHR42877:SF4">
    <property type="entry name" value="FAD_NAD(P)-BINDING DOMAIN-CONTAINING PROTEIN-RELATED"/>
    <property type="match status" value="1"/>
</dbReference>
<accession>W7IWZ2</accession>
<feature type="region of interest" description="Disordered" evidence="5">
    <location>
        <begin position="1"/>
        <end position="21"/>
    </location>
</feature>
<evidence type="ECO:0000256" key="5">
    <source>
        <dbReference type="SAM" id="MobiDB-lite"/>
    </source>
</evidence>
<reference evidence="6 7" key="1">
    <citation type="journal article" date="2014" name="Genome Announc.">
        <title>Draft Genome Sequence of the Antitrypanosomally Active Sponge-Associated Bacterium Actinokineospora sp. Strain EG49.</title>
        <authorList>
            <person name="Harjes J."/>
            <person name="Ryu T."/>
            <person name="Abdelmohsen U.R."/>
            <person name="Moitinho-Silva L."/>
            <person name="Horn H."/>
            <person name="Ravasi T."/>
            <person name="Hentschel U."/>
        </authorList>
    </citation>
    <scope>NUCLEOTIDE SEQUENCE [LARGE SCALE GENOMIC DNA]</scope>
    <source>
        <strain evidence="6 7">EG49</strain>
    </source>
</reference>
<comment type="similarity">
    <text evidence="1">Belongs to the FAD-binding monooxygenase family.</text>
</comment>
<dbReference type="SUPFAM" id="SSF51905">
    <property type="entry name" value="FAD/NAD(P)-binding domain"/>
    <property type="match status" value="1"/>
</dbReference>
<dbReference type="OrthoDB" id="5168853at2"/>
<dbReference type="Pfam" id="PF00743">
    <property type="entry name" value="FMO-like"/>
    <property type="match status" value="1"/>
</dbReference>
<dbReference type="InterPro" id="IPR036188">
    <property type="entry name" value="FAD/NAD-bd_sf"/>
</dbReference>
<evidence type="ECO:0000256" key="3">
    <source>
        <dbReference type="ARBA" id="ARBA00022827"/>
    </source>
</evidence>
<evidence type="ECO:0000313" key="6">
    <source>
        <dbReference type="EMBL" id="EWC61327.1"/>
    </source>
</evidence>
<dbReference type="Proteomes" id="UP000019277">
    <property type="component" value="Unassembled WGS sequence"/>
</dbReference>
<keyword evidence="7" id="KW-1185">Reference proteome</keyword>
<dbReference type="GO" id="GO:0050660">
    <property type="term" value="F:flavin adenine dinucleotide binding"/>
    <property type="evidence" value="ECO:0007669"/>
    <property type="project" value="InterPro"/>
</dbReference>
<dbReference type="PANTHER" id="PTHR42877">
    <property type="entry name" value="L-ORNITHINE N(5)-MONOOXYGENASE-RELATED"/>
    <property type="match status" value="1"/>
</dbReference>
<dbReference type="STRING" id="909613.UO65_3383"/>
<sequence length="522" mass="57150">MTSTINPGRVEPPADSQGAPTPHFRVAVIGTGFSGLGTAIRLKQQGIDDFVVFERAGEVGGTWRDNSYPGCAGDIMSLLYSFSFAPNTEWKTTFATRDELLAYLKDCTARYGVREHILFDHEVTGAEWDEREGRWHVQAGGRAFTAQVLVAGAGYLSDAKLPDIDGLDSFTGELFHSSNWNHDVDLRGKRVAVIGTGSSAIQIVPAIQPEVGQLHVHQRTPGWVLPKNDKVIGKLQLALRRGVPGYQKFRRGFNKWGREIVAFWLARPKAATKTLQGMAEKNLRKNVKDEALRARLTPDFTVGCKRMLFSNDWYPTLEKDNVELVTDGITRVEGNTVVTADGTRREVDVIVAATGFSATDRPIAHRIRGRGGVSLAQTWAEEGMTAYVGSTVAGFPNLFLILGPNTVLAHSSVTLTIEGGINHTLDALKAMDKRGLSTLEVKPEAQTAYNTRLQERFDGTVWAPGGCQSWYIGEHETNPSVFPTYSWRFLKQTKKVDLTAYTATTGVATPVVGARSTGTGPR</sequence>
<organism evidence="6 7">
    <name type="scientific">Actinokineospora spheciospongiae</name>
    <dbReference type="NCBI Taxonomy" id="909613"/>
    <lineage>
        <taxon>Bacteria</taxon>
        <taxon>Bacillati</taxon>
        <taxon>Actinomycetota</taxon>
        <taxon>Actinomycetes</taxon>
        <taxon>Pseudonocardiales</taxon>
        <taxon>Pseudonocardiaceae</taxon>
        <taxon>Actinokineospora</taxon>
    </lineage>
</organism>
<protein>
    <submittedName>
        <fullName evidence="6">Cyclohexanone monooxygenase</fullName>
        <ecNumber evidence="6">1.14.13.22</ecNumber>
    </submittedName>
</protein>
<dbReference type="RefSeq" id="WP_063935955.1">
    <property type="nucleotide sequence ID" value="NZ_AYXG01000118.1"/>
</dbReference>
<name>W7IWZ2_9PSEU</name>
<dbReference type="EC" id="1.14.13.22" evidence="6"/>
<keyword evidence="6" id="KW-0503">Monooxygenase</keyword>
<evidence type="ECO:0000256" key="2">
    <source>
        <dbReference type="ARBA" id="ARBA00022630"/>
    </source>
</evidence>
<dbReference type="PRINTS" id="PR00419">
    <property type="entry name" value="ADXRDTASE"/>
</dbReference>
<proteinExistence type="inferred from homology"/>
<gene>
    <name evidence="6" type="ORF">UO65_3383</name>
</gene>
<dbReference type="EMBL" id="AYXG01000118">
    <property type="protein sequence ID" value="EWC61327.1"/>
    <property type="molecule type" value="Genomic_DNA"/>
</dbReference>
<dbReference type="GO" id="GO:0050661">
    <property type="term" value="F:NADP binding"/>
    <property type="evidence" value="ECO:0007669"/>
    <property type="project" value="InterPro"/>
</dbReference>
<keyword evidence="2" id="KW-0285">Flavoprotein</keyword>
<dbReference type="InterPro" id="IPR020946">
    <property type="entry name" value="Flavin_mOase-like"/>
</dbReference>